<protein>
    <recommendedName>
        <fullName evidence="3">Rubredoxin-like domain-containing protein</fullName>
    </recommendedName>
</protein>
<organism evidence="1 2">
    <name type="scientific">Hymenobacter perfusus</name>
    <dbReference type="NCBI Taxonomy" id="1236770"/>
    <lineage>
        <taxon>Bacteria</taxon>
        <taxon>Pseudomonadati</taxon>
        <taxon>Bacteroidota</taxon>
        <taxon>Cytophagia</taxon>
        <taxon>Cytophagales</taxon>
        <taxon>Hymenobacteraceae</taxon>
        <taxon>Hymenobacter</taxon>
    </lineage>
</organism>
<proteinExistence type="predicted"/>
<evidence type="ECO:0000313" key="2">
    <source>
        <dbReference type="Proteomes" id="UP000270291"/>
    </source>
</evidence>
<sequence length="85" mass="9550">MTLWFCRVCGLDYDESPWGPDGRQPDFSSCGCCGVTFGFDDATPAAARQFRAQWLAAGAAWFYPRQRPTGWEPAPQLAQLDPLYR</sequence>
<reference evidence="1 2" key="1">
    <citation type="submission" date="2018-12" db="EMBL/GenBank/DDBJ databases">
        <authorList>
            <person name="Feng G."/>
            <person name="Zhu H."/>
        </authorList>
    </citation>
    <scope>NUCLEOTIDE SEQUENCE [LARGE SCALE GENOMIC DNA]</scope>
    <source>
        <strain evidence="1 2">LMG 26000</strain>
    </source>
</reference>
<comment type="caution">
    <text evidence="1">The sequence shown here is derived from an EMBL/GenBank/DDBJ whole genome shotgun (WGS) entry which is preliminary data.</text>
</comment>
<dbReference type="RefSeq" id="WP_125436410.1">
    <property type="nucleotide sequence ID" value="NZ_RWIU01000002.1"/>
</dbReference>
<gene>
    <name evidence="1" type="ORF">EI293_06820</name>
</gene>
<dbReference type="OrthoDB" id="1456570at2"/>
<evidence type="ECO:0000313" key="1">
    <source>
        <dbReference type="EMBL" id="RSK44247.1"/>
    </source>
</evidence>
<dbReference type="AlphaFoldDB" id="A0A3R9PRD1"/>
<keyword evidence="2" id="KW-1185">Reference proteome</keyword>
<dbReference type="EMBL" id="RWIU01000002">
    <property type="protein sequence ID" value="RSK44247.1"/>
    <property type="molecule type" value="Genomic_DNA"/>
</dbReference>
<name>A0A3R9PRD1_9BACT</name>
<accession>A0A3R9PRD1</accession>
<evidence type="ECO:0008006" key="3">
    <source>
        <dbReference type="Google" id="ProtNLM"/>
    </source>
</evidence>
<dbReference type="Proteomes" id="UP000270291">
    <property type="component" value="Unassembled WGS sequence"/>
</dbReference>